<dbReference type="PANTHER" id="PTHR43311:SF2">
    <property type="entry name" value="GLUTAMATE--TRNA LIGASE, MITOCHONDRIAL-RELATED"/>
    <property type="match status" value="1"/>
</dbReference>
<evidence type="ECO:0000256" key="2">
    <source>
        <dbReference type="ARBA" id="ARBA00007894"/>
    </source>
</evidence>
<dbReference type="InterPro" id="IPR004527">
    <property type="entry name" value="Glu-tRNA-ligase_bac/mito"/>
</dbReference>
<dbReference type="GO" id="GO:0004818">
    <property type="term" value="F:glutamate-tRNA ligase activity"/>
    <property type="evidence" value="ECO:0007669"/>
    <property type="project" value="UniProtKB-EC"/>
</dbReference>
<evidence type="ECO:0000259" key="13">
    <source>
        <dbReference type="Pfam" id="PF00749"/>
    </source>
</evidence>
<evidence type="ECO:0000256" key="3">
    <source>
        <dbReference type="ARBA" id="ARBA00012835"/>
    </source>
</evidence>
<evidence type="ECO:0000313" key="15">
    <source>
        <dbReference type="Proteomes" id="UP001303160"/>
    </source>
</evidence>
<dbReference type="Gene3D" id="3.40.50.620">
    <property type="entry name" value="HUPs"/>
    <property type="match status" value="1"/>
</dbReference>
<protein>
    <recommendedName>
        <fullName evidence="10">Glutamate--tRNA ligase, mitochondrial</fullName>
        <ecNumber evidence="3">6.1.1.17</ecNumber>
    </recommendedName>
    <alternativeName>
        <fullName evidence="9">Glutamyl-tRNA synthetase</fullName>
    </alternativeName>
</protein>
<dbReference type="SUPFAM" id="SSF52374">
    <property type="entry name" value="Nucleotidylyl transferase"/>
    <property type="match status" value="1"/>
</dbReference>
<sequence length="694" mass="77290">MIGGMNLPSRQVWSTYGRWKALSSLKQPHQASRFIQQRVCFSCSSRFSHNPDRQARENRVQLPDTPCRTRFAPSPTGYLHLGSLRTALFNYLLARATGGQFVLRIEDTDQSRLVPDAESKLFEDLKWAGLSWDEGPDVNGPFGPYRQSERLPLYHQHAAQLVAEGKAYRCFCTPEALEEHKRVAIAAGQPTLYPWTCSYISPAESEERAHNGEKFAIRFRSSATPTAVRDIVYNHFRKKEVEDDYIIIKRDGFPTYHFANVVDDKHMEITHVIRGAEWLISTPKHVELYNAFGWTPPQFGHLGLLVDVNRQKLSKRHSGVSMAWYQDHGILPQTLLNFVALLGWRGRGAVAGGAKRKSGDVMSLDDMVDIFNLKFSKGDIIVSLSKLSFLQTQHLKLLPETLPTNPSLAADLKTRHINPFMDFLSSVDSLRSRSRSPDIPESLGLHLLGDRIANPRIFSAPYVAELVQIILGSQPTTPTTTPTTTNNNNNNSNTDEVIPTTRQQLTTPTAFYPLRYLYWSPSPSALRSSLVTSHINIDSITLHNQPCSLSDAIDYLVSEVSTISEEDWTKENISLFLAERKEAVGFEESGVPRRNTWKVCRWAVLAGEEGLTVPLSMEVLGKEEAIGRLEQAGEVAREVMREDDGGGDMFTTAAVGEAVVVDGGKAVEGVEAGEVAAAETTWTAVLPDVDDVIS</sequence>
<dbReference type="InterPro" id="IPR020751">
    <property type="entry name" value="aa-tRNA-synth_I_codon-bd_sub2"/>
</dbReference>
<keyword evidence="5 11" id="KW-0547">Nucleotide-binding</keyword>
<evidence type="ECO:0000256" key="11">
    <source>
        <dbReference type="RuleBase" id="RU363037"/>
    </source>
</evidence>
<evidence type="ECO:0000256" key="10">
    <source>
        <dbReference type="ARBA" id="ARBA00072917"/>
    </source>
</evidence>
<feature type="compositionally biased region" description="Low complexity" evidence="12">
    <location>
        <begin position="475"/>
        <end position="494"/>
    </location>
</feature>
<evidence type="ECO:0000256" key="1">
    <source>
        <dbReference type="ARBA" id="ARBA00004173"/>
    </source>
</evidence>
<reference evidence="14" key="2">
    <citation type="submission" date="2023-05" db="EMBL/GenBank/DDBJ databases">
        <authorList>
            <consortium name="Lawrence Berkeley National Laboratory"/>
            <person name="Steindorff A."/>
            <person name="Hensen N."/>
            <person name="Bonometti L."/>
            <person name="Westerberg I."/>
            <person name="Brannstrom I.O."/>
            <person name="Guillou S."/>
            <person name="Cros-Aarteil S."/>
            <person name="Calhoun S."/>
            <person name="Haridas S."/>
            <person name="Kuo A."/>
            <person name="Mondo S."/>
            <person name="Pangilinan J."/>
            <person name="Riley R."/>
            <person name="Labutti K."/>
            <person name="Andreopoulos B."/>
            <person name="Lipzen A."/>
            <person name="Chen C."/>
            <person name="Yanf M."/>
            <person name="Daum C."/>
            <person name="Ng V."/>
            <person name="Clum A."/>
            <person name="Ohm R."/>
            <person name="Martin F."/>
            <person name="Silar P."/>
            <person name="Natvig D."/>
            <person name="Lalanne C."/>
            <person name="Gautier V."/>
            <person name="Ament-Velasquez S.L."/>
            <person name="Kruys A."/>
            <person name="Hutchinson M.I."/>
            <person name="Powell A.J."/>
            <person name="Barry K."/>
            <person name="Miller A.N."/>
            <person name="Grigoriev I.V."/>
            <person name="Debuchy R."/>
            <person name="Gladieux P."/>
            <person name="Thoren M.H."/>
            <person name="Johannesson H."/>
        </authorList>
    </citation>
    <scope>NUCLEOTIDE SEQUENCE</scope>
    <source>
        <strain evidence="14">CBS 315.58</strain>
    </source>
</reference>
<evidence type="ECO:0000256" key="4">
    <source>
        <dbReference type="ARBA" id="ARBA00022598"/>
    </source>
</evidence>
<dbReference type="Proteomes" id="UP001303160">
    <property type="component" value="Unassembled WGS sequence"/>
</dbReference>
<name>A0AAN6X7U4_9PEZI</name>
<dbReference type="AlphaFoldDB" id="A0AAN6X7U4"/>
<gene>
    <name evidence="14" type="ORF">QBC40DRAFT_185518</name>
</gene>
<dbReference type="FunFam" id="3.40.50.620:FF:000045">
    <property type="entry name" value="Glutamate--tRNA ligase, mitochondrial"/>
    <property type="match status" value="1"/>
</dbReference>
<feature type="region of interest" description="Disordered" evidence="12">
    <location>
        <begin position="475"/>
        <end position="496"/>
    </location>
</feature>
<dbReference type="GO" id="GO:0005739">
    <property type="term" value="C:mitochondrion"/>
    <property type="evidence" value="ECO:0007669"/>
    <property type="project" value="UniProtKB-SubCell"/>
</dbReference>
<dbReference type="InterPro" id="IPR000924">
    <property type="entry name" value="Glu/Gln-tRNA-synth"/>
</dbReference>
<dbReference type="GO" id="GO:0008270">
    <property type="term" value="F:zinc ion binding"/>
    <property type="evidence" value="ECO:0007669"/>
    <property type="project" value="InterPro"/>
</dbReference>
<keyword evidence="15" id="KW-1185">Reference proteome</keyword>
<dbReference type="GO" id="GO:0006424">
    <property type="term" value="P:glutamyl-tRNA aminoacylation"/>
    <property type="evidence" value="ECO:0007669"/>
    <property type="project" value="InterPro"/>
</dbReference>
<dbReference type="GO" id="GO:0005524">
    <property type="term" value="F:ATP binding"/>
    <property type="evidence" value="ECO:0007669"/>
    <property type="project" value="UniProtKB-KW"/>
</dbReference>
<keyword evidence="4 11" id="KW-0436">Ligase</keyword>
<reference evidence="14" key="1">
    <citation type="journal article" date="2023" name="Mol. Phylogenet. Evol.">
        <title>Genome-scale phylogeny and comparative genomics of the fungal order Sordariales.</title>
        <authorList>
            <person name="Hensen N."/>
            <person name="Bonometti L."/>
            <person name="Westerberg I."/>
            <person name="Brannstrom I.O."/>
            <person name="Guillou S."/>
            <person name="Cros-Aarteil S."/>
            <person name="Calhoun S."/>
            <person name="Haridas S."/>
            <person name="Kuo A."/>
            <person name="Mondo S."/>
            <person name="Pangilinan J."/>
            <person name="Riley R."/>
            <person name="LaButti K."/>
            <person name="Andreopoulos B."/>
            <person name="Lipzen A."/>
            <person name="Chen C."/>
            <person name="Yan M."/>
            <person name="Daum C."/>
            <person name="Ng V."/>
            <person name="Clum A."/>
            <person name="Steindorff A."/>
            <person name="Ohm R.A."/>
            <person name="Martin F."/>
            <person name="Silar P."/>
            <person name="Natvig D.O."/>
            <person name="Lalanne C."/>
            <person name="Gautier V."/>
            <person name="Ament-Velasquez S.L."/>
            <person name="Kruys A."/>
            <person name="Hutchinson M.I."/>
            <person name="Powell A.J."/>
            <person name="Barry K."/>
            <person name="Miller A.N."/>
            <person name="Grigoriev I.V."/>
            <person name="Debuchy R."/>
            <person name="Gladieux P."/>
            <person name="Hiltunen Thoren M."/>
            <person name="Johannesson H."/>
        </authorList>
    </citation>
    <scope>NUCLEOTIDE SEQUENCE</scope>
    <source>
        <strain evidence="14">CBS 315.58</strain>
    </source>
</reference>
<accession>A0AAN6X7U4</accession>
<dbReference type="Pfam" id="PF00749">
    <property type="entry name" value="tRNA-synt_1c"/>
    <property type="match status" value="1"/>
</dbReference>
<comment type="subcellular location">
    <subcellularLocation>
        <location evidence="1">Mitochondrion</location>
    </subcellularLocation>
</comment>
<keyword evidence="6 11" id="KW-0067">ATP-binding</keyword>
<dbReference type="PANTHER" id="PTHR43311">
    <property type="entry name" value="GLUTAMATE--TRNA LIGASE"/>
    <property type="match status" value="1"/>
</dbReference>
<dbReference type="InterPro" id="IPR033910">
    <property type="entry name" value="GluRS_core"/>
</dbReference>
<keyword evidence="8 11" id="KW-0030">Aminoacyl-tRNA synthetase</keyword>
<keyword evidence="7 11" id="KW-0648">Protein biosynthesis</keyword>
<dbReference type="NCBIfam" id="TIGR00464">
    <property type="entry name" value="gltX_bact"/>
    <property type="match status" value="1"/>
</dbReference>
<dbReference type="InterPro" id="IPR008925">
    <property type="entry name" value="aa_tRNA-synth_I_cd-bd_sf"/>
</dbReference>
<evidence type="ECO:0000256" key="12">
    <source>
        <dbReference type="SAM" id="MobiDB-lite"/>
    </source>
</evidence>
<organism evidence="14 15">
    <name type="scientific">Triangularia verruculosa</name>
    <dbReference type="NCBI Taxonomy" id="2587418"/>
    <lineage>
        <taxon>Eukaryota</taxon>
        <taxon>Fungi</taxon>
        <taxon>Dikarya</taxon>
        <taxon>Ascomycota</taxon>
        <taxon>Pezizomycotina</taxon>
        <taxon>Sordariomycetes</taxon>
        <taxon>Sordariomycetidae</taxon>
        <taxon>Sordariales</taxon>
        <taxon>Podosporaceae</taxon>
        <taxon>Triangularia</taxon>
    </lineage>
</organism>
<dbReference type="EMBL" id="MU864009">
    <property type="protein sequence ID" value="KAK4195585.1"/>
    <property type="molecule type" value="Genomic_DNA"/>
</dbReference>
<dbReference type="SUPFAM" id="SSF48163">
    <property type="entry name" value="An anticodon-binding domain of class I aminoacyl-tRNA synthetases"/>
    <property type="match status" value="1"/>
</dbReference>
<evidence type="ECO:0000256" key="9">
    <source>
        <dbReference type="ARBA" id="ARBA00030865"/>
    </source>
</evidence>
<evidence type="ECO:0000256" key="8">
    <source>
        <dbReference type="ARBA" id="ARBA00023146"/>
    </source>
</evidence>
<dbReference type="GO" id="GO:0000049">
    <property type="term" value="F:tRNA binding"/>
    <property type="evidence" value="ECO:0007669"/>
    <property type="project" value="InterPro"/>
</dbReference>
<proteinExistence type="inferred from homology"/>
<evidence type="ECO:0000256" key="5">
    <source>
        <dbReference type="ARBA" id="ARBA00022741"/>
    </source>
</evidence>
<dbReference type="HAMAP" id="MF_00022">
    <property type="entry name" value="Glu_tRNA_synth_type1"/>
    <property type="match status" value="1"/>
</dbReference>
<comment type="similarity">
    <text evidence="2">Belongs to the class-I aminoacyl-tRNA synthetase family. Glutamate--tRNA ligase type 1 subfamily.</text>
</comment>
<dbReference type="InterPro" id="IPR049940">
    <property type="entry name" value="GluQ/Sye"/>
</dbReference>
<dbReference type="InterPro" id="IPR020058">
    <property type="entry name" value="Glu/Gln-tRNA-synth_Ib_cat-dom"/>
</dbReference>
<feature type="domain" description="Glutamyl/glutaminyl-tRNA synthetase class Ib catalytic" evidence="13">
    <location>
        <begin position="68"/>
        <end position="346"/>
    </location>
</feature>
<dbReference type="EC" id="6.1.1.17" evidence="3"/>
<evidence type="ECO:0000256" key="6">
    <source>
        <dbReference type="ARBA" id="ARBA00022840"/>
    </source>
</evidence>
<dbReference type="CDD" id="cd00808">
    <property type="entry name" value="GluRS_core"/>
    <property type="match status" value="1"/>
</dbReference>
<dbReference type="Gene3D" id="1.10.10.350">
    <property type="match status" value="1"/>
</dbReference>
<dbReference type="InterPro" id="IPR014729">
    <property type="entry name" value="Rossmann-like_a/b/a_fold"/>
</dbReference>
<evidence type="ECO:0000256" key="7">
    <source>
        <dbReference type="ARBA" id="ARBA00022917"/>
    </source>
</evidence>
<comment type="caution">
    <text evidence="14">The sequence shown here is derived from an EMBL/GenBank/DDBJ whole genome shotgun (WGS) entry which is preliminary data.</text>
</comment>
<evidence type="ECO:0000313" key="14">
    <source>
        <dbReference type="EMBL" id="KAK4195585.1"/>
    </source>
</evidence>
<dbReference type="PRINTS" id="PR00987">
    <property type="entry name" value="TRNASYNTHGLU"/>
</dbReference>